<accession>A0ABP0GUH1</accession>
<reference evidence="1 2" key="1">
    <citation type="submission" date="2024-02" db="EMBL/GenBank/DDBJ databases">
        <authorList>
            <person name="Daric V."/>
            <person name="Darras S."/>
        </authorList>
    </citation>
    <scope>NUCLEOTIDE SEQUENCE [LARGE SCALE GENOMIC DNA]</scope>
</reference>
<gene>
    <name evidence="1" type="ORF">CVLEPA_LOCUS28658</name>
</gene>
<organism evidence="1 2">
    <name type="scientific">Clavelina lepadiformis</name>
    <name type="common">Light-bulb sea squirt</name>
    <name type="synonym">Ascidia lepadiformis</name>
    <dbReference type="NCBI Taxonomy" id="159417"/>
    <lineage>
        <taxon>Eukaryota</taxon>
        <taxon>Metazoa</taxon>
        <taxon>Chordata</taxon>
        <taxon>Tunicata</taxon>
        <taxon>Ascidiacea</taxon>
        <taxon>Aplousobranchia</taxon>
        <taxon>Clavelinidae</taxon>
        <taxon>Clavelina</taxon>
    </lineage>
</organism>
<sequence length="122" mass="13925">MFWDSFCAVVVLRGHPKVDYVYSGTRESVCGESKKFRNIPSLAVAEVATIYYSGGLSFQLRGEEYRCQEYHNGSCIYRSRTRSLACGNTLNYVLVVWGSVDSMEQCKRSVEYGLLYLRAYDV</sequence>
<dbReference type="Proteomes" id="UP001642483">
    <property type="component" value="Unassembled WGS sequence"/>
</dbReference>
<dbReference type="EMBL" id="CAWYQH010000152">
    <property type="protein sequence ID" value="CAK8695375.1"/>
    <property type="molecule type" value="Genomic_DNA"/>
</dbReference>
<proteinExistence type="predicted"/>
<protein>
    <submittedName>
        <fullName evidence="1">Uncharacterized protein</fullName>
    </submittedName>
</protein>
<evidence type="ECO:0000313" key="1">
    <source>
        <dbReference type="EMBL" id="CAK8695375.1"/>
    </source>
</evidence>
<evidence type="ECO:0000313" key="2">
    <source>
        <dbReference type="Proteomes" id="UP001642483"/>
    </source>
</evidence>
<keyword evidence="2" id="KW-1185">Reference proteome</keyword>
<comment type="caution">
    <text evidence="1">The sequence shown here is derived from an EMBL/GenBank/DDBJ whole genome shotgun (WGS) entry which is preliminary data.</text>
</comment>
<name>A0ABP0GUH1_CLALP</name>